<evidence type="ECO:0000313" key="3">
    <source>
        <dbReference type="Proteomes" id="UP001295794"/>
    </source>
</evidence>
<feature type="compositionally biased region" description="Polar residues" evidence="1">
    <location>
        <begin position="1"/>
        <end position="14"/>
    </location>
</feature>
<protein>
    <submittedName>
        <fullName evidence="2">Uncharacterized protein</fullName>
    </submittedName>
</protein>
<feature type="region of interest" description="Disordered" evidence="1">
    <location>
        <begin position="1"/>
        <end position="31"/>
    </location>
</feature>
<organism evidence="2 3">
    <name type="scientific">Mycena citricolor</name>
    <dbReference type="NCBI Taxonomy" id="2018698"/>
    <lineage>
        <taxon>Eukaryota</taxon>
        <taxon>Fungi</taxon>
        <taxon>Dikarya</taxon>
        <taxon>Basidiomycota</taxon>
        <taxon>Agaricomycotina</taxon>
        <taxon>Agaricomycetes</taxon>
        <taxon>Agaricomycetidae</taxon>
        <taxon>Agaricales</taxon>
        <taxon>Marasmiineae</taxon>
        <taxon>Mycenaceae</taxon>
        <taxon>Mycena</taxon>
    </lineage>
</organism>
<evidence type="ECO:0000313" key="2">
    <source>
        <dbReference type="EMBL" id="CAK5270970.1"/>
    </source>
</evidence>
<sequence>RRCSTHPSHTSCSRPPTHKRPKSTSLDQAGRRPDVCAANIDPAIKSFYHLFDISFLPSSPARRPSPVMASSLAETRKNTSHANVCSDPSCPVGLFHALETPLLSQILSVSFDSISSRGLLYITLSACLGRDPILWQSTTCIWVDSRRSG</sequence>
<evidence type="ECO:0000256" key="1">
    <source>
        <dbReference type="SAM" id="MobiDB-lite"/>
    </source>
</evidence>
<accession>A0AAD2Q362</accession>
<name>A0AAD2Q362_9AGAR</name>
<comment type="caution">
    <text evidence="2">The sequence shown here is derived from an EMBL/GenBank/DDBJ whole genome shotgun (WGS) entry which is preliminary data.</text>
</comment>
<dbReference type="EMBL" id="CAVNYO010000169">
    <property type="protein sequence ID" value="CAK5270970.1"/>
    <property type="molecule type" value="Genomic_DNA"/>
</dbReference>
<dbReference type="AlphaFoldDB" id="A0AAD2Q362"/>
<proteinExistence type="predicted"/>
<feature type="non-terminal residue" evidence="2">
    <location>
        <position position="1"/>
    </location>
</feature>
<gene>
    <name evidence="2" type="ORF">MYCIT1_LOCUS15801</name>
</gene>
<dbReference type="Proteomes" id="UP001295794">
    <property type="component" value="Unassembled WGS sequence"/>
</dbReference>
<keyword evidence="3" id="KW-1185">Reference proteome</keyword>
<reference evidence="2" key="1">
    <citation type="submission" date="2023-11" db="EMBL/GenBank/DDBJ databases">
        <authorList>
            <person name="De Vega J J."/>
            <person name="De Vega J J."/>
        </authorList>
    </citation>
    <scope>NUCLEOTIDE SEQUENCE</scope>
</reference>